<gene>
    <name evidence="4" type="ORF">AFM11_28360</name>
</gene>
<dbReference type="InterPro" id="IPR055583">
    <property type="entry name" value="DUF7159"/>
</dbReference>
<proteinExistence type="predicted"/>
<dbReference type="Pfam" id="PF23715">
    <property type="entry name" value="DUF7157"/>
    <property type="match status" value="1"/>
</dbReference>
<feature type="compositionally biased region" description="Pro residues" evidence="1">
    <location>
        <begin position="290"/>
        <end position="332"/>
    </location>
</feature>
<sequence length="405" mass="41213">MDLVLGLAMTSRAVRWVLVDGTTGEGDPVDRGAITIDDVETYDPAGLLKGLVEDTEAAGNRIHAIGVTWTADAAPLAGHVLQSLEDRGFGNVVAVSEVEAAGVLAGGIAEIAGYDEIAVCIIESDAAVAATVTPDAVSADRIDRSPQDTTAAELIENIKAVLEESTGGHTDAIFVLGSDCDESIVAALTDMATVPVISAAESDLAYARGAGLAAALAVNTPADTTRSRWGLHLTKVGALTSVLAAAVVTFVVATSAAVGIKLHPGAVAPSAEVANISEPAPAARQEPAPKAVPKPAPPAEKPPARPAAKPPAPEPAAPAPAPAPVAPAPAPAPVAEVDNAPAYSPPEYVPPAPAPEPVYVPPPPPPAFVPPPAPPPVTYPQPRLRDRIIERIPIINRFHEPKPWG</sequence>
<evidence type="ECO:0000256" key="1">
    <source>
        <dbReference type="SAM" id="MobiDB-lite"/>
    </source>
</evidence>
<dbReference type="RefSeq" id="WP_067856077.1">
    <property type="nucleotide sequence ID" value="NZ_LGTW01000024.1"/>
</dbReference>
<dbReference type="InterPro" id="IPR055581">
    <property type="entry name" value="DUF7157"/>
</dbReference>
<dbReference type="PATRIC" id="fig|59750.3.peg.3546"/>
<dbReference type="Proteomes" id="UP000070612">
    <property type="component" value="Unassembled WGS sequence"/>
</dbReference>
<reference evidence="4 5" key="1">
    <citation type="submission" date="2015-07" db="EMBL/GenBank/DDBJ databases">
        <title>A draft genome sequence of Mycobacterium wolinskyi.</title>
        <authorList>
            <person name="de Man T.J."/>
            <person name="Perry K.A."/>
            <person name="Coulliette A.D."/>
            <person name="Jensen B."/>
            <person name="Toney N.C."/>
            <person name="Limbago B.M."/>
            <person name="Noble-Wang J."/>
        </authorList>
    </citation>
    <scope>NUCLEOTIDE SEQUENCE [LARGE SCALE GENOMIC DNA]</scope>
    <source>
        <strain evidence="4 5">CDC_01</strain>
    </source>
</reference>
<feature type="domain" description="DUF7159" evidence="3">
    <location>
        <begin position="2"/>
        <end position="224"/>
    </location>
</feature>
<dbReference type="Pfam" id="PF23717">
    <property type="entry name" value="DUF7159"/>
    <property type="match status" value="1"/>
</dbReference>
<evidence type="ECO:0000259" key="2">
    <source>
        <dbReference type="Pfam" id="PF23715"/>
    </source>
</evidence>
<keyword evidence="5" id="KW-1185">Reference proteome</keyword>
<feature type="domain" description="DUF7157" evidence="2">
    <location>
        <begin position="315"/>
        <end position="402"/>
    </location>
</feature>
<comment type="caution">
    <text evidence="4">The sequence shown here is derived from an EMBL/GenBank/DDBJ whole genome shotgun (WGS) entry which is preliminary data.</text>
</comment>
<dbReference type="PRINTS" id="PR01217">
    <property type="entry name" value="PRICHEXTENSN"/>
</dbReference>
<organism evidence="4 5">
    <name type="scientific">Mycolicibacterium wolinskyi</name>
    <dbReference type="NCBI Taxonomy" id="59750"/>
    <lineage>
        <taxon>Bacteria</taxon>
        <taxon>Bacillati</taxon>
        <taxon>Actinomycetota</taxon>
        <taxon>Actinomycetes</taxon>
        <taxon>Mycobacteriales</taxon>
        <taxon>Mycobacteriaceae</taxon>
        <taxon>Mycolicibacterium</taxon>
    </lineage>
</organism>
<evidence type="ECO:0000313" key="4">
    <source>
        <dbReference type="EMBL" id="KWX20763.1"/>
    </source>
</evidence>
<feature type="compositionally biased region" description="Low complexity" evidence="1">
    <location>
        <begin position="333"/>
        <end position="342"/>
    </location>
</feature>
<dbReference type="AlphaFoldDB" id="A0A132PEM4"/>
<protein>
    <submittedName>
        <fullName evidence="4">Uncharacterized protein</fullName>
    </submittedName>
</protein>
<dbReference type="EMBL" id="LGTW01000024">
    <property type="protein sequence ID" value="KWX20763.1"/>
    <property type="molecule type" value="Genomic_DNA"/>
</dbReference>
<feature type="compositionally biased region" description="Pro residues" evidence="1">
    <location>
        <begin position="343"/>
        <end position="379"/>
    </location>
</feature>
<evidence type="ECO:0000259" key="3">
    <source>
        <dbReference type="Pfam" id="PF23717"/>
    </source>
</evidence>
<dbReference type="STRING" id="59750.AWC31_32640"/>
<feature type="compositionally biased region" description="Low complexity" evidence="1">
    <location>
        <begin position="279"/>
        <end position="289"/>
    </location>
</feature>
<feature type="region of interest" description="Disordered" evidence="1">
    <location>
        <begin position="279"/>
        <end position="382"/>
    </location>
</feature>
<accession>A0A132PEM4</accession>
<name>A0A132PEM4_9MYCO</name>
<evidence type="ECO:0000313" key="5">
    <source>
        <dbReference type="Proteomes" id="UP000070612"/>
    </source>
</evidence>